<name>A0ACC3MUT9_9PEZI</name>
<dbReference type="Proteomes" id="UP001281147">
    <property type="component" value="Unassembled WGS sequence"/>
</dbReference>
<proteinExistence type="predicted"/>
<organism evidence="1 2">
    <name type="scientific">Vermiconidia calcicola</name>
    <dbReference type="NCBI Taxonomy" id="1690605"/>
    <lineage>
        <taxon>Eukaryota</taxon>
        <taxon>Fungi</taxon>
        <taxon>Dikarya</taxon>
        <taxon>Ascomycota</taxon>
        <taxon>Pezizomycotina</taxon>
        <taxon>Dothideomycetes</taxon>
        <taxon>Dothideomycetidae</taxon>
        <taxon>Mycosphaerellales</taxon>
        <taxon>Extremaceae</taxon>
        <taxon>Vermiconidia</taxon>
    </lineage>
</organism>
<evidence type="ECO:0000313" key="1">
    <source>
        <dbReference type="EMBL" id="KAK3703989.1"/>
    </source>
</evidence>
<evidence type="ECO:0000313" key="2">
    <source>
        <dbReference type="Proteomes" id="UP001281147"/>
    </source>
</evidence>
<reference evidence="1" key="1">
    <citation type="submission" date="2023-07" db="EMBL/GenBank/DDBJ databases">
        <title>Black Yeasts Isolated from many extreme environments.</title>
        <authorList>
            <person name="Coleine C."/>
            <person name="Stajich J.E."/>
            <person name="Selbmann L."/>
        </authorList>
    </citation>
    <scope>NUCLEOTIDE SEQUENCE</scope>
    <source>
        <strain evidence="1">CCFEE 5714</strain>
    </source>
</reference>
<gene>
    <name evidence="1" type="ORF">LTR37_014092</name>
</gene>
<protein>
    <submittedName>
        <fullName evidence="1">Uncharacterized protein</fullName>
    </submittedName>
</protein>
<keyword evidence="2" id="KW-1185">Reference proteome</keyword>
<comment type="caution">
    <text evidence="1">The sequence shown here is derived from an EMBL/GenBank/DDBJ whole genome shotgun (WGS) entry which is preliminary data.</text>
</comment>
<accession>A0ACC3MUT9</accession>
<dbReference type="EMBL" id="JAUTXU010000144">
    <property type="protein sequence ID" value="KAK3703989.1"/>
    <property type="molecule type" value="Genomic_DNA"/>
</dbReference>
<sequence length="125" mass="14076">MSTKQEETEKAIASLKKKGANISFWYLAVLAQIPGTIAAGAIYCLASQCLTIVPPFELLNSSRDYTQATLFVTLTIMLIIYLAVSWMQKVLFISWAFEPSKRFYEWIYTKKRAAQILGEAVKKGV</sequence>